<dbReference type="EC" id="2.7.13.3" evidence="2"/>
<sequence>MSNKSALTRARLVRILLLALVAVASVMLLVGGMVAYSASVLDKISARNQVRLTERRVERSLEKLREDATSASVWNEAYEMTSAADLDWMQVNFGDYFADYMNHEVTLALSGTGDPIFASRGSEPVPPDAEQDFLQAVRPLVDEIRGSATYRQSERGRASFGLDAVSTREAVVLVGPDPYFVTVSSVVPEDAAHDHPGNADPIVISGRSVRGFVETLATDLMLSNPRLLPADARHGQARLPLHAADGKVVGVIGWTPDRPGAALLVDAVPMLAALVTLLLASVAFGGMRVYRLLRDLAHNEAVLDRTLAEAETANAAKSQFLANMSHELRTPLNGIIAMTELLRDHQTDSRGREMAATIISSGHTLEYVVNDILDVAKIEAGLLQFEAAPFDLDDLLKAATQLHGAAAAAKGITLRLTIHDDASGVYRGDRTRVSQVISNLISNAVKFTETGGVQVTARRHGDRELCLSVSDTGVGFDRATAARLFQRFEQADVSVSRRYGGTGLGLAICASLTEIMGGRVTVRSVPGKGSTFFAHLALPRIGNAEVVASEPAAACPEGEARSLRVLYADDHAVNRQVVAMILEPLGIDLTLVENGREAVDILTVSAFDIVLMDVQMPEMDGLTATRLLRTHEATHGLVRTPVISLTANAMPDDVERSLAAGADLHLPKPIRPAQLLEAINRVLAPSHHHAVEAA</sequence>
<dbReference type="CDD" id="cd17546">
    <property type="entry name" value="REC_hyHK_CKI1_RcsC-like"/>
    <property type="match status" value="1"/>
</dbReference>
<dbReference type="Pfam" id="PF00512">
    <property type="entry name" value="HisKA"/>
    <property type="match status" value="1"/>
</dbReference>
<evidence type="ECO:0000256" key="4">
    <source>
        <dbReference type="ARBA" id="ARBA00023012"/>
    </source>
</evidence>
<dbReference type="FunCoup" id="D9QFJ3">
    <property type="interactions" value="177"/>
</dbReference>
<evidence type="ECO:0000313" key="9">
    <source>
        <dbReference type="Proteomes" id="UP000002696"/>
    </source>
</evidence>
<evidence type="ECO:0000256" key="3">
    <source>
        <dbReference type="ARBA" id="ARBA00022553"/>
    </source>
</evidence>
<dbReference type="SUPFAM" id="SSF47384">
    <property type="entry name" value="Homodimeric domain of signal transducing histidine kinase"/>
    <property type="match status" value="1"/>
</dbReference>
<dbReference type="SMART" id="SM00388">
    <property type="entry name" value="HisKA"/>
    <property type="match status" value="1"/>
</dbReference>
<dbReference type="InterPro" id="IPR036890">
    <property type="entry name" value="HATPase_C_sf"/>
</dbReference>
<keyword evidence="8" id="KW-0418">Kinase</keyword>
<dbReference type="PROSITE" id="PS50110">
    <property type="entry name" value="RESPONSE_REGULATORY"/>
    <property type="match status" value="1"/>
</dbReference>
<dbReference type="SMART" id="SM00387">
    <property type="entry name" value="HATPase_c"/>
    <property type="match status" value="1"/>
</dbReference>
<dbReference type="HOGENOM" id="CLU_000445_114_70_5"/>
<dbReference type="RefSeq" id="WP_013270608.1">
    <property type="nucleotide sequence ID" value="NC_014375.1"/>
</dbReference>
<dbReference type="InterPro" id="IPR007892">
    <property type="entry name" value="CHASE4"/>
</dbReference>
<dbReference type="InterPro" id="IPR003594">
    <property type="entry name" value="HATPase_dom"/>
</dbReference>
<keyword evidence="4" id="KW-0902">Two-component regulatory system</keyword>
<dbReference type="Pfam" id="PF00072">
    <property type="entry name" value="Response_reg"/>
    <property type="match status" value="1"/>
</dbReference>
<evidence type="ECO:0000313" key="8">
    <source>
        <dbReference type="EMBL" id="ADL02508.1"/>
    </source>
</evidence>
<accession>D9QFJ3</accession>
<dbReference type="eggNOG" id="COG0784">
    <property type="taxonomic scope" value="Bacteria"/>
</dbReference>
<dbReference type="Gene3D" id="3.30.565.10">
    <property type="entry name" value="Histidine kinase-like ATPase, C-terminal domain"/>
    <property type="match status" value="1"/>
</dbReference>
<gene>
    <name evidence="8" type="ordered locus">Bresu_3202</name>
</gene>
<evidence type="ECO:0000259" key="7">
    <source>
        <dbReference type="PROSITE" id="PS50110"/>
    </source>
</evidence>
<dbReference type="Proteomes" id="UP000002696">
    <property type="component" value="Chromosome"/>
</dbReference>
<feature type="domain" description="Response regulatory" evidence="7">
    <location>
        <begin position="564"/>
        <end position="683"/>
    </location>
</feature>
<dbReference type="EMBL" id="CP002102">
    <property type="protein sequence ID" value="ADL02508.1"/>
    <property type="molecule type" value="Genomic_DNA"/>
</dbReference>
<dbReference type="KEGG" id="bsb:Bresu_3202"/>
<dbReference type="CDD" id="cd00082">
    <property type="entry name" value="HisKA"/>
    <property type="match status" value="1"/>
</dbReference>
<dbReference type="Pfam" id="PF05228">
    <property type="entry name" value="CHASE4"/>
    <property type="match status" value="1"/>
</dbReference>
<dbReference type="InParanoid" id="D9QFJ3"/>
<dbReference type="PANTHER" id="PTHR45339">
    <property type="entry name" value="HYBRID SIGNAL TRANSDUCTION HISTIDINE KINASE J"/>
    <property type="match status" value="1"/>
</dbReference>
<dbReference type="eggNOG" id="COG2205">
    <property type="taxonomic scope" value="Bacteria"/>
</dbReference>
<dbReference type="STRING" id="633149.Bresu_3202"/>
<dbReference type="Gene3D" id="3.40.50.2300">
    <property type="match status" value="1"/>
</dbReference>
<dbReference type="SUPFAM" id="SSF55874">
    <property type="entry name" value="ATPase domain of HSP90 chaperone/DNA topoisomerase II/histidine kinase"/>
    <property type="match status" value="1"/>
</dbReference>
<dbReference type="PRINTS" id="PR00344">
    <property type="entry name" value="BCTRLSENSOR"/>
</dbReference>
<feature type="modified residue" description="4-aspartylphosphate" evidence="5">
    <location>
        <position position="613"/>
    </location>
</feature>
<dbReference type="InterPro" id="IPR001789">
    <property type="entry name" value="Sig_transdc_resp-reg_receiver"/>
</dbReference>
<keyword evidence="8" id="KW-0808">Transferase</keyword>
<proteinExistence type="predicted"/>
<dbReference type="GO" id="GO:0000155">
    <property type="term" value="F:phosphorelay sensor kinase activity"/>
    <property type="evidence" value="ECO:0007669"/>
    <property type="project" value="InterPro"/>
</dbReference>
<dbReference type="AlphaFoldDB" id="D9QFJ3"/>
<dbReference type="BioCyc" id="BSUB633149:G1GM8-3219-MONOMER"/>
<organism evidence="8 9">
    <name type="scientific">Brevundimonas subvibrioides (strain ATCC 15264 / DSM 4735 / LMG 14903 / NBRC 16000 / CB 81)</name>
    <name type="common">Caulobacter subvibrioides</name>
    <dbReference type="NCBI Taxonomy" id="633149"/>
    <lineage>
        <taxon>Bacteria</taxon>
        <taxon>Pseudomonadati</taxon>
        <taxon>Pseudomonadota</taxon>
        <taxon>Alphaproteobacteria</taxon>
        <taxon>Caulobacterales</taxon>
        <taxon>Caulobacteraceae</taxon>
        <taxon>Brevundimonas</taxon>
    </lineage>
</organism>
<evidence type="ECO:0000256" key="5">
    <source>
        <dbReference type="PROSITE-ProRule" id="PRU00169"/>
    </source>
</evidence>
<dbReference type="InterPro" id="IPR005467">
    <property type="entry name" value="His_kinase_dom"/>
</dbReference>
<dbReference type="PANTHER" id="PTHR45339:SF1">
    <property type="entry name" value="HYBRID SIGNAL TRANSDUCTION HISTIDINE KINASE J"/>
    <property type="match status" value="1"/>
</dbReference>
<evidence type="ECO:0000256" key="1">
    <source>
        <dbReference type="ARBA" id="ARBA00000085"/>
    </source>
</evidence>
<reference evidence="9" key="1">
    <citation type="journal article" date="2011" name="J. Bacteriol.">
        <title>Genome sequences of eight morphologically diverse alphaproteobacteria.</title>
        <authorList>
            <consortium name="US DOE Joint Genome Institute"/>
            <person name="Brown P.J."/>
            <person name="Kysela D.T."/>
            <person name="Buechlein A."/>
            <person name="Hemmerich C."/>
            <person name="Brun Y.V."/>
        </authorList>
    </citation>
    <scope>NUCLEOTIDE SEQUENCE [LARGE SCALE GENOMIC DNA]</scope>
    <source>
        <strain evidence="9">ATCC 15264 / DSM 4735 / LMG 14903 / NBRC 16000 / CB 81</strain>
    </source>
</reference>
<dbReference type="InterPro" id="IPR011006">
    <property type="entry name" value="CheY-like_superfamily"/>
</dbReference>
<dbReference type="InterPro" id="IPR036097">
    <property type="entry name" value="HisK_dim/P_sf"/>
</dbReference>
<evidence type="ECO:0000259" key="6">
    <source>
        <dbReference type="PROSITE" id="PS50109"/>
    </source>
</evidence>
<dbReference type="Pfam" id="PF02518">
    <property type="entry name" value="HATPase_c"/>
    <property type="match status" value="1"/>
</dbReference>
<dbReference type="InterPro" id="IPR003661">
    <property type="entry name" value="HisK_dim/P_dom"/>
</dbReference>
<keyword evidence="3 5" id="KW-0597">Phosphoprotein</keyword>
<name>D9QFJ3_BRESC</name>
<dbReference type="PROSITE" id="PS50109">
    <property type="entry name" value="HIS_KIN"/>
    <property type="match status" value="1"/>
</dbReference>
<evidence type="ECO:0000256" key="2">
    <source>
        <dbReference type="ARBA" id="ARBA00012438"/>
    </source>
</evidence>
<dbReference type="InterPro" id="IPR004358">
    <property type="entry name" value="Sig_transdc_His_kin-like_C"/>
</dbReference>
<keyword evidence="9" id="KW-1185">Reference proteome</keyword>
<comment type="catalytic activity">
    <reaction evidence="1">
        <text>ATP + protein L-histidine = ADP + protein N-phospho-L-histidine.</text>
        <dbReference type="EC" id="2.7.13.3"/>
    </reaction>
</comment>
<dbReference type="FunFam" id="3.30.565.10:FF:000010">
    <property type="entry name" value="Sensor histidine kinase RcsC"/>
    <property type="match status" value="1"/>
</dbReference>
<feature type="domain" description="Histidine kinase" evidence="6">
    <location>
        <begin position="323"/>
        <end position="540"/>
    </location>
</feature>
<dbReference type="OrthoDB" id="7178222at2"/>
<dbReference type="CDD" id="cd16922">
    <property type="entry name" value="HATPase_EvgS-ArcB-TorS-like"/>
    <property type="match status" value="1"/>
</dbReference>
<dbReference type="SMART" id="SM00448">
    <property type="entry name" value="REC"/>
    <property type="match status" value="1"/>
</dbReference>
<dbReference type="Gene3D" id="1.10.287.130">
    <property type="match status" value="1"/>
</dbReference>
<dbReference type="SUPFAM" id="SSF52172">
    <property type="entry name" value="CheY-like"/>
    <property type="match status" value="1"/>
</dbReference>
<protein>
    <recommendedName>
        <fullName evidence="2">histidine kinase</fullName>
        <ecNumber evidence="2">2.7.13.3</ecNumber>
    </recommendedName>
</protein>